<proteinExistence type="predicted"/>
<dbReference type="AlphaFoldDB" id="A0A4R6UDW4"/>
<comment type="caution">
    <text evidence="10">The sequence shown here is derived from an EMBL/GenBank/DDBJ whole genome shotgun (WGS) entry which is preliminary data.</text>
</comment>
<evidence type="ECO:0000256" key="4">
    <source>
        <dbReference type="ARBA" id="ARBA00022519"/>
    </source>
</evidence>
<reference evidence="10 11" key="1">
    <citation type="submission" date="2019-03" db="EMBL/GenBank/DDBJ databases">
        <title>Genomic Encyclopedia of Type Strains, Phase IV (KMG-IV): sequencing the most valuable type-strain genomes for metagenomic binning, comparative biology and taxonomic classification.</title>
        <authorList>
            <person name="Goeker M."/>
        </authorList>
    </citation>
    <scope>NUCLEOTIDE SEQUENCE [LARGE SCALE GENOMIC DNA]</scope>
    <source>
        <strain evidence="10 11">DSM 19605</strain>
    </source>
</reference>
<dbReference type="InterPro" id="IPR036259">
    <property type="entry name" value="MFS_trans_sf"/>
</dbReference>
<keyword evidence="3" id="KW-1003">Cell membrane</keyword>
<evidence type="ECO:0000313" key="10">
    <source>
        <dbReference type="EMBL" id="TDQ44901.1"/>
    </source>
</evidence>
<keyword evidence="5 8" id="KW-0812">Transmembrane</keyword>
<feature type="transmembrane region" description="Helical" evidence="8">
    <location>
        <begin position="213"/>
        <end position="235"/>
    </location>
</feature>
<keyword evidence="6 8" id="KW-1133">Transmembrane helix</keyword>
<dbReference type="GO" id="GO:0015528">
    <property type="term" value="F:lactose:proton symporter activity"/>
    <property type="evidence" value="ECO:0007669"/>
    <property type="project" value="TreeGrafter"/>
</dbReference>
<dbReference type="InterPro" id="IPR026032">
    <property type="entry name" value="HcaT-like"/>
</dbReference>
<feature type="transmembrane region" description="Helical" evidence="8">
    <location>
        <begin position="142"/>
        <end position="162"/>
    </location>
</feature>
<feature type="transmembrane region" description="Helical" evidence="8">
    <location>
        <begin position="42"/>
        <end position="67"/>
    </location>
</feature>
<dbReference type="GO" id="GO:0030395">
    <property type="term" value="F:lactose binding"/>
    <property type="evidence" value="ECO:0007669"/>
    <property type="project" value="TreeGrafter"/>
</dbReference>
<keyword evidence="11" id="KW-1185">Reference proteome</keyword>
<keyword evidence="2" id="KW-0813">Transport</keyword>
<dbReference type="PANTHER" id="PTHR23522">
    <property type="entry name" value="BLL5896 PROTEIN"/>
    <property type="match status" value="1"/>
</dbReference>
<dbReference type="PANTHER" id="PTHR23522:SF10">
    <property type="entry name" value="3-PHENYLPROPIONIC ACID TRANSPORTER-RELATED"/>
    <property type="match status" value="1"/>
</dbReference>
<feature type="transmembrane region" description="Helical" evidence="8">
    <location>
        <begin position="174"/>
        <end position="192"/>
    </location>
</feature>
<dbReference type="EMBL" id="SNYL01000002">
    <property type="protein sequence ID" value="TDQ44901.1"/>
    <property type="molecule type" value="Genomic_DNA"/>
</dbReference>
<dbReference type="InterPro" id="IPR024989">
    <property type="entry name" value="MFS_assoc_dom"/>
</dbReference>
<keyword evidence="4" id="KW-0997">Cell inner membrane</keyword>
<feature type="transmembrane region" description="Helical" evidence="8">
    <location>
        <begin position="339"/>
        <end position="361"/>
    </location>
</feature>
<dbReference type="GO" id="GO:0005886">
    <property type="term" value="C:plasma membrane"/>
    <property type="evidence" value="ECO:0007669"/>
    <property type="project" value="UniProtKB-SubCell"/>
</dbReference>
<feature type="transmembrane region" description="Helical" evidence="8">
    <location>
        <begin position="299"/>
        <end position="327"/>
    </location>
</feature>
<sequence>MRVRSPTVPAQASLWPFAALSASYFAHVGFFNPYLPLWLNHLGLGLLTIGVLTSLPSATRLFAPYLWAWLSDHTGHRVWLLRYCALLALLASLALWVEWGVVGLFAVLLLMFTHTSGMMPLSETVLAQRVSTEAGIDVRRYGRVRVWGSLGFLVTVLLAGAWFERHGMGSFPAWTAWTLLAVVVSVWFMPSVREPRHAHADAVSVRHVLARPAVRWFFVSLFLHVLAHIFIYIFFSLYLHELGYSKTTIGLLWAFAVVVEIGWFLTQGRWMPVLPLGGWLVLAGVVAVLRMWATAAWPHWLGVLFLAQAAHAITFAAHHSVCIAWVSQHFPGRTQARGQALYSVVGYGMAGVVAGLLGGWVSSRWGLSAVFWVATGAALLATGAAWVSARTCAPALRGR</sequence>
<feature type="transmembrane region" description="Helical" evidence="8">
    <location>
        <begin position="273"/>
        <end position="293"/>
    </location>
</feature>
<evidence type="ECO:0000256" key="6">
    <source>
        <dbReference type="ARBA" id="ARBA00022989"/>
    </source>
</evidence>
<keyword evidence="7 8" id="KW-0472">Membrane</keyword>
<dbReference type="Proteomes" id="UP000295510">
    <property type="component" value="Unassembled WGS sequence"/>
</dbReference>
<feature type="transmembrane region" description="Helical" evidence="8">
    <location>
        <begin position="367"/>
        <end position="389"/>
    </location>
</feature>
<evidence type="ECO:0000256" key="5">
    <source>
        <dbReference type="ARBA" id="ARBA00022692"/>
    </source>
</evidence>
<dbReference type="SUPFAM" id="SSF103473">
    <property type="entry name" value="MFS general substrate transporter"/>
    <property type="match status" value="1"/>
</dbReference>
<gene>
    <name evidence="10" type="ORF">DFR43_102249</name>
</gene>
<protein>
    <submittedName>
        <fullName evidence="10">PPP family 3-phenylpropionic acid transporter</fullName>
    </submittedName>
</protein>
<dbReference type="NCBIfam" id="NF037955">
    <property type="entry name" value="mfs"/>
    <property type="match status" value="1"/>
</dbReference>
<feature type="domain" description="Major facilitator superfamily associated" evidence="9">
    <location>
        <begin position="24"/>
        <end position="365"/>
    </location>
</feature>
<evidence type="ECO:0000313" key="11">
    <source>
        <dbReference type="Proteomes" id="UP000295510"/>
    </source>
</evidence>
<comment type="subcellular location">
    <subcellularLocation>
        <location evidence="1">Cell inner membrane</location>
        <topology evidence="1">Multi-pass membrane protein</topology>
    </subcellularLocation>
</comment>
<feature type="transmembrane region" description="Helical" evidence="8">
    <location>
        <begin position="247"/>
        <end position="266"/>
    </location>
</feature>
<dbReference type="Gene3D" id="1.20.1250.20">
    <property type="entry name" value="MFS general substrate transporter like domains"/>
    <property type="match status" value="2"/>
</dbReference>
<feature type="transmembrane region" description="Helical" evidence="8">
    <location>
        <begin position="12"/>
        <end position="30"/>
    </location>
</feature>
<evidence type="ECO:0000256" key="2">
    <source>
        <dbReference type="ARBA" id="ARBA00022448"/>
    </source>
</evidence>
<evidence type="ECO:0000256" key="8">
    <source>
        <dbReference type="SAM" id="Phobius"/>
    </source>
</evidence>
<evidence type="ECO:0000256" key="7">
    <source>
        <dbReference type="ARBA" id="ARBA00023136"/>
    </source>
</evidence>
<dbReference type="PIRSF" id="PIRSF004925">
    <property type="entry name" value="HcaT"/>
    <property type="match status" value="1"/>
</dbReference>
<name>A0A4R6UDW4_9BURK</name>
<feature type="transmembrane region" description="Helical" evidence="8">
    <location>
        <begin position="79"/>
        <end position="97"/>
    </location>
</feature>
<evidence type="ECO:0000256" key="1">
    <source>
        <dbReference type="ARBA" id="ARBA00004429"/>
    </source>
</evidence>
<evidence type="ECO:0000259" key="9">
    <source>
        <dbReference type="Pfam" id="PF12832"/>
    </source>
</evidence>
<organism evidence="10 11">
    <name type="scientific">Tepidicella xavieri</name>
    <dbReference type="NCBI Taxonomy" id="360241"/>
    <lineage>
        <taxon>Bacteria</taxon>
        <taxon>Pseudomonadati</taxon>
        <taxon>Pseudomonadota</taxon>
        <taxon>Betaproteobacteria</taxon>
        <taxon>Burkholderiales</taxon>
        <taxon>Tepidicella</taxon>
    </lineage>
</organism>
<evidence type="ECO:0000256" key="3">
    <source>
        <dbReference type="ARBA" id="ARBA00022475"/>
    </source>
</evidence>
<accession>A0A4R6UDW4</accession>
<dbReference type="Pfam" id="PF12832">
    <property type="entry name" value="MFS_1_like"/>
    <property type="match status" value="1"/>
</dbReference>
<feature type="transmembrane region" description="Helical" evidence="8">
    <location>
        <begin position="103"/>
        <end position="121"/>
    </location>
</feature>